<proteinExistence type="predicted"/>
<keyword evidence="2" id="KW-1185">Reference proteome</keyword>
<accession>A0ABQ1U1S3</accession>
<evidence type="ECO:0000313" key="1">
    <source>
        <dbReference type="EMBL" id="GGF06972.1"/>
    </source>
</evidence>
<gene>
    <name evidence="1" type="ORF">GCM10008027_34830</name>
</gene>
<name>A0ABQ1U1S3_9GAMM</name>
<evidence type="ECO:0000313" key="2">
    <source>
        <dbReference type="Proteomes" id="UP000638462"/>
    </source>
</evidence>
<protein>
    <submittedName>
        <fullName evidence="1">Uncharacterized protein</fullName>
    </submittedName>
</protein>
<sequence length="83" mass="9479">MIDQVKAQNKEKHFDLYSCNAEAVNAFLMVETQWQGEGRGLDYGNCEVAWRLAGLNITPDIFKKIQVLEVEAINAAREQHEQI</sequence>
<dbReference type="EMBL" id="BMIT01000017">
    <property type="protein sequence ID" value="GGF06972.1"/>
    <property type="molecule type" value="Genomic_DNA"/>
</dbReference>
<organism evidence="1 2">
    <name type="scientific">Pseudoalteromonas gelatinilytica</name>
    <dbReference type="NCBI Taxonomy" id="1703256"/>
    <lineage>
        <taxon>Bacteria</taxon>
        <taxon>Pseudomonadati</taxon>
        <taxon>Pseudomonadota</taxon>
        <taxon>Gammaproteobacteria</taxon>
        <taxon>Alteromonadales</taxon>
        <taxon>Pseudoalteromonadaceae</taxon>
        <taxon>Pseudoalteromonas</taxon>
    </lineage>
</organism>
<comment type="caution">
    <text evidence="1">The sequence shown here is derived from an EMBL/GenBank/DDBJ whole genome shotgun (WGS) entry which is preliminary data.</text>
</comment>
<dbReference type="Proteomes" id="UP000638462">
    <property type="component" value="Unassembled WGS sequence"/>
</dbReference>
<dbReference type="RefSeq" id="WP_188730616.1">
    <property type="nucleotide sequence ID" value="NZ_BMIT01000017.1"/>
</dbReference>
<reference evidence="2" key="1">
    <citation type="journal article" date="2019" name="Int. J. Syst. Evol. Microbiol.">
        <title>The Global Catalogue of Microorganisms (GCM) 10K type strain sequencing project: providing services to taxonomists for standard genome sequencing and annotation.</title>
        <authorList>
            <consortium name="The Broad Institute Genomics Platform"/>
            <consortium name="The Broad Institute Genome Sequencing Center for Infectious Disease"/>
            <person name="Wu L."/>
            <person name="Ma J."/>
        </authorList>
    </citation>
    <scope>NUCLEOTIDE SEQUENCE [LARGE SCALE GENOMIC DNA]</scope>
    <source>
        <strain evidence="2">CGMCC 1.15394</strain>
    </source>
</reference>